<reference evidence="1" key="1">
    <citation type="journal article" date="2022" name="Int. J. Mol. Sci.">
        <title>Draft Genome of Tanacetum Coccineum: Genomic Comparison of Closely Related Tanacetum-Family Plants.</title>
        <authorList>
            <person name="Yamashiro T."/>
            <person name="Shiraishi A."/>
            <person name="Nakayama K."/>
            <person name="Satake H."/>
        </authorList>
    </citation>
    <scope>NUCLEOTIDE SEQUENCE</scope>
</reference>
<accession>A0ABQ5FAY9</accession>
<reference evidence="1" key="2">
    <citation type="submission" date="2022-01" db="EMBL/GenBank/DDBJ databases">
        <authorList>
            <person name="Yamashiro T."/>
            <person name="Shiraishi A."/>
            <person name="Satake H."/>
            <person name="Nakayama K."/>
        </authorList>
    </citation>
    <scope>NUCLEOTIDE SEQUENCE</scope>
</reference>
<proteinExistence type="predicted"/>
<sequence length="156" mass="18587">MMMVVPVEEVYVEALQVKYPIIDWEDMLKVFDRDDLVKLWSLVKERFSSTEPTDDKERTLWVELKRLFEPDADDELWKLQRYIHDPLTWRLYDTCGVHHVSSDKGIDIFMLVEKDYLLSKGVLMLMLVNKLLVEQSSEMANELLKKILIQAERPRQ</sequence>
<dbReference type="EMBL" id="BQNB010017174">
    <property type="protein sequence ID" value="GJT60169.1"/>
    <property type="molecule type" value="Genomic_DNA"/>
</dbReference>
<dbReference type="Proteomes" id="UP001151760">
    <property type="component" value="Unassembled WGS sequence"/>
</dbReference>
<gene>
    <name evidence="1" type="ORF">Tco_1003702</name>
</gene>
<keyword evidence="2" id="KW-1185">Reference proteome</keyword>
<organism evidence="1 2">
    <name type="scientific">Tanacetum coccineum</name>
    <dbReference type="NCBI Taxonomy" id="301880"/>
    <lineage>
        <taxon>Eukaryota</taxon>
        <taxon>Viridiplantae</taxon>
        <taxon>Streptophyta</taxon>
        <taxon>Embryophyta</taxon>
        <taxon>Tracheophyta</taxon>
        <taxon>Spermatophyta</taxon>
        <taxon>Magnoliopsida</taxon>
        <taxon>eudicotyledons</taxon>
        <taxon>Gunneridae</taxon>
        <taxon>Pentapetalae</taxon>
        <taxon>asterids</taxon>
        <taxon>campanulids</taxon>
        <taxon>Asterales</taxon>
        <taxon>Asteraceae</taxon>
        <taxon>Asteroideae</taxon>
        <taxon>Anthemideae</taxon>
        <taxon>Anthemidinae</taxon>
        <taxon>Tanacetum</taxon>
    </lineage>
</organism>
<evidence type="ECO:0000313" key="2">
    <source>
        <dbReference type="Proteomes" id="UP001151760"/>
    </source>
</evidence>
<comment type="caution">
    <text evidence="1">The sequence shown here is derived from an EMBL/GenBank/DDBJ whole genome shotgun (WGS) entry which is preliminary data.</text>
</comment>
<evidence type="ECO:0000313" key="1">
    <source>
        <dbReference type="EMBL" id="GJT60169.1"/>
    </source>
</evidence>
<protein>
    <submittedName>
        <fullName evidence="1">Uncharacterized protein</fullName>
    </submittedName>
</protein>
<name>A0ABQ5FAY9_9ASTR</name>